<dbReference type="PROSITE" id="PS50885">
    <property type="entry name" value="HAMP"/>
    <property type="match status" value="1"/>
</dbReference>
<keyword evidence="3" id="KW-0807">Transducer</keyword>
<comment type="similarity">
    <text evidence="2">Belongs to the methyl-accepting chemotaxis (MCP) protein family.</text>
</comment>
<feature type="domain" description="HAMP" evidence="7">
    <location>
        <begin position="209"/>
        <end position="261"/>
    </location>
</feature>
<dbReference type="GO" id="GO:0005886">
    <property type="term" value="C:plasma membrane"/>
    <property type="evidence" value="ECO:0007669"/>
    <property type="project" value="TreeGrafter"/>
</dbReference>
<dbReference type="PANTHER" id="PTHR43531">
    <property type="entry name" value="PROTEIN ICFG"/>
    <property type="match status" value="1"/>
</dbReference>
<keyword evidence="1" id="KW-0145">Chemotaxis</keyword>
<feature type="compositionally biased region" description="Polar residues" evidence="4">
    <location>
        <begin position="320"/>
        <end position="337"/>
    </location>
</feature>
<evidence type="ECO:0000313" key="9">
    <source>
        <dbReference type="Proteomes" id="UP000460412"/>
    </source>
</evidence>
<keyword evidence="5" id="KW-1133">Transmembrane helix</keyword>
<evidence type="ECO:0000256" key="3">
    <source>
        <dbReference type="PROSITE-ProRule" id="PRU00284"/>
    </source>
</evidence>
<dbReference type="PROSITE" id="PS50111">
    <property type="entry name" value="CHEMOTAXIS_TRANSDUC_2"/>
    <property type="match status" value="1"/>
</dbReference>
<protein>
    <submittedName>
        <fullName evidence="8">HAMP domain-containing protein</fullName>
    </submittedName>
</protein>
<keyword evidence="5" id="KW-0472">Membrane</keyword>
<dbReference type="Gene3D" id="6.10.340.10">
    <property type="match status" value="1"/>
</dbReference>
<dbReference type="InterPro" id="IPR024478">
    <property type="entry name" value="HlyB_4HB_MCP"/>
</dbReference>
<proteinExistence type="inferred from homology"/>
<name>A0A7X3MDB5_9FIRM</name>
<gene>
    <name evidence="8" type="ORF">GN277_01870</name>
</gene>
<sequence length="559" mass="61139">MKKRKIGTKLLFSFLLAVMISSLAGIASMFLMHHMDSTYGAALTDYGFLQGDIGKLGMDFQAHRTTVLYLIQETDTSRREELKDELQNYVSSIEADLEELINDCTLPEDKEFCMNLDNLMKEYTVARDETISISDRSPEEATDYFRANAAPLAKELSQQINTLLTEKSTEGNIQSKNLSKQANISLIANILILIAALAISIFIALRLTKSFVLPLKEIESAAKETANGNFQVSVTYSSQDELGQLSDSIRKMTDNIRTIIKDISICLSEMANGNFNFQSTAGDAYQGEYIAIQDSIFRLRDNLNRTLREIDTAAREVDSGGQQVSNSAQALAQGTTEQASSVEELAASFSEISNQVESTAEHARIAKEENKYTHDQIEVCSSHMNDMMGAMHAIEEKSQEIHNVIKTIEDIAFQTNILALNAAVEAARAGEAGKGFAVVADEVRSLATRSQEASKGTTALIDDTVRAVAEGTHLSNETNKALHDVILSAQKVLSEMTLISDATEEQANSISQVTIGIDQISSVVQTNSATAEQSAAASEELASQADLLKKLVNQFKLVR</sequence>
<evidence type="ECO:0000259" key="6">
    <source>
        <dbReference type="PROSITE" id="PS50111"/>
    </source>
</evidence>
<feature type="region of interest" description="Disordered" evidence="4">
    <location>
        <begin position="317"/>
        <end position="337"/>
    </location>
</feature>
<keyword evidence="9" id="KW-1185">Reference proteome</keyword>
<dbReference type="GO" id="GO:0004888">
    <property type="term" value="F:transmembrane signaling receptor activity"/>
    <property type="evidence" value="ECO:0007669"/>
    <property type="project" value="InterPro"/>
</dbReference>
<evidence type="ECO:0000256" key="2">
    <source>
        <dbReference type="ARBA" id="ARBA00029447"/>
    </source>
</evidence>
<dbReference type="CDD" id="cd11386">
    <property type="entry name" value="MCP_signal"/>
    <property type="match status" value="1"/>
</dbReference>
<dbReference type="Pfam" id="PF00672">
    <property type="entry name" value="HAMP"/>
    <property type="match status" value="1"/>
</dbReference>
<dbReference type="PANTHER" id="PTHR43531:SF11">
    <property type="entry name" value="METHYL-ACCEPTING CHEMOTAXIS PROTEIN 3"/>
    <property type="match status" value="1"/>
</dbReference>
<dbReference type="EMBL" id="WUQX01000001">
    <property type="protein sequence ID" value="MXP74225.1"/>
    <property type="molecule type" value="Genomic_DNA"/>
</dbReference>
<feature type="transmembrane region" description="Helical" evidence="5">
    <location>
        <begin position="186"/>
        <end position="207"/>
    </location>
</feature>
<evidence type="ECO:0000256" key="4">
    <source>
        <dbReference type="SAM" id="MobiDB-lite"/>
    </source>
</evidence>
<dbReference type="InterPro" id="IPR003660">
    <property type="entry name" value="HAMP_dom"/>
</dbReference>
<accession>A0A7X3MDB5</accession>
<dbReference type="Gene3D" id="1.10.287.950">
    <property type="entry name" value="Methyl-accepting chemotaxis protein"/>
    <property type="match status" value="1"/>
</dbReference>
<dbReference type="SUPFAM" id="SSF58104">
    <property type="entry name" value="Methyl-accepting chemotaxis protein (MCP) signaling domain"/>
    <property type="match status" value="1"/>
</dbReference>
<dbReference type="RefSeq" id="WP_159749345.1">
    <property type="nucleotide sequence ID" value="NZ_WUQX01000001.1"/>
</dbReference>
<reference evidence="8 9" key="1">
    <citation type="submission" date="2019-12" db="EMBL/GenBank/DDBJ databases">
        <title>Sporaefaciens musculi gen. nov., sp. nov., a novel bacterium isolated from the caecum of an obese mouse.</title>
        <authorList>
            <person name="Rasmussen T.S."/>
            <person name="Streidl T."/>
            <person name="Hitch T.C.A."/>
            <person name="Wortmann E."/>
            <person name="Deptula P."/>
            <person name="Hansen M."/>
            <person name="Nielsen D.S."/>
            <person name="Clavel T."/>
            <person name="Vogensen F.K."/>
        </authorList>
    </citation>
    <scope>NUCLEOTIDE SEQUENCE [LARGE SCALE GENOMIC DNA]</scope>
    <source>
        <strain evidence="8 9">WCA-9-b2</strain>
    </source>
</reference>
<dbReference type="PRINTS" id="PR00260">
    <property type="entry name" value="CHEMTRNSDUCR"/>
</dbReference>
<dbReference type="InterPro" id="IPR051310">
    <property type="entry name" value="MCP_chemotaxis"/>
</dbReference>
<dbReference type="SMART" id="SM00304">
    <property type="entry name" value="HAMP"/>
    <property type="match status" value="1"/>
</dbReference>
<evidence type="ECO:0000259" key="7">
    <source>
        <dbReference type="PROSITE" id="PS50885"/>
    </source>
</evidence>
<feature type="domain" description="Methyl-accepting transducer" evidence="6">
    <location>
        <begin position="313"/>
        <end position="542"/>
    </location>
</feature>
<dbReference type="SMART" id="SM00283">
    <property type="entry name" value="MA"/>
    <property type="match status" value="1"/>
</dbReference>
<dbReference type="InterPro" id="IPR004090">
    <property type="entry name" value="Chemotax_Me-accpt_rcpt"/>
</dbReference>
<dbReference type="CDD" id="cd06225">
    <property type="entry name" value="HAMP"/>
    <property type="match status" value="1"/>
</dbReference>
<dbReference type="GO" id="GO:0006935">
    <property type="term" value="P:chemotaxis"/>
    <property type="evidence" value="ECO:0007669"/>
    <property type="project" value="UniProtKB-KW"/>
</dbReference>
<dbReference type="AlphaFoldDB" id="A0A7X3MDB5"/>
<dbReference type="Pfam" id="PF12729">
    <property type="entry name" value="4HB_MCP_1"/>
    <property type="match status" value="1"/>
</dbReference>
<dbReference type="Proteomes" id="UP000460412">
    <property type="component" value="Unassembled WGS sequence"/>
</dbReference>
<keyword evidence="5" id="KW-0812">Transmembrane</keyword>
<dbReference type="Pfam" id="PF00015">
    <property type="entry name" value="MCPsignal"/>
    <property type="match status" value="1"/>
</dbReference>
<evidence type="ECO:0000313" key="8">
    <source>
        <dbReference type="EMBL" id="MXP74225.1"/>
    </source>
</evidence>
<dbReference type="GO" id="GO:0007165">
    <property type="term" value="P:signal transduction"/>
    <property type="evidence" value="ECO:0007669"/>
    <property type="project" value="UniProtKB-KW"/>
</dbReference>
<evidence type="ECO:0000256" key="5">
    <source>
        <dbReference type="SAM" id="Phobius"/>
    </source>
</evidence>
<dbReference type="InterPro" id="IPR004089">
    <property type="entry name" value="MCPsignal_dom"/>
</dbReference>
<comment type="caution">
    <text evidence="8">The sequence shown here is derived from an EMBL/GenBank/DDBJ whole genome shotgun (WGS) entry which is preliminary data.</text>
</comment>
<organism evidence="8 9">
    <name type="scientific">Sporofaciens musculi</name>
    <dbReference type="NCBI Taxonomy" id="2681861"/>
    <lineage>
        <taxon>Bacteria</taxon>
        <taxon>Bacillati</taxon>
        <taxon>Bacillota</taxon>
        <taxon>Clostridia</taxon>
        <taxon>Lachnospirales</taxon>
        <taxon>Lachnospiraceae</taxon>
        <taxon>Sporofaciens</taxon>
    </lineage>
</organism>
<evidence type="ECO:0000256" key="1">
    <source>
        <dbReference type="ARBA" id="ARBA00022500"/>
    </source>
</evidence>